<name>A0ACB8A8K6_9AGAM</name>
<evidence type="ECO:0000313" key="2">
    <source>
        <dbReference type="Proteomes" id="UP000790377"/>
    </source>
</evidence>
<evidence type="ECO:0000313" key="1">
    <source>
        <dbReference type="EMBL" id="KAH7909346.1"/>
    </source>
</evidence>
<reference evidence="1" key="1">
    <citation type="journal article" date="2021" name="New Phytol.">
        <title>Evolutionary innovations through gain and loss of genes in the ectomycorrhizal Boletales.</title>
        <authorList>
            <person name="Wu G."/>
            <person name="Miyauchi S."/>
            <person name="Morin E."/>
            <person name="Kuo A."/>
            <person name="Drula E."/>
            <person name="Varga T."/>
            <person name="Kohler A."/>
            <person name="Feng B."/>
            <person name="Cao Y."/>
            <person name="Lipzen A."/>
            <person name="Daum C."/>
            <person name="Hundley H."/>
            <person name="Pangilinan J."/>
            <person name="Johnson J."/>
            <person name="Barry K."/>
            <person name="LaButti K."/>
            <person name="Ng V."/>
            <person name="Ahrendt S."/>
            <person name="Min B."/>
            <person name="Choi I.G."/>
            <person name="Park H."/>
            <person name="Plett J.M."/>
            <person name="Magnuson J."/>
            <person name="Spatafora J.W."/>
            <person name="Nagy L.G."/>
            <person name="Henrissat B."/>
            <person name="Grigoriev I.V."/>
            <person name="Yang Z.L."/>
            <person name="Xu J."/>
            <person name="Martin F.M."/>
        </authorList>
    </citation>
    <scope>NUCLEOTIDE SEQUENCE</scope>
    <source>
        <strain evidence="1">ATCC 28755</strain>
    </source>
</reference>
<comment type="caution">
    <text evidence="1">The sequence shown here is derived from an EMBL/GenBank/DDBJ whole genome shotgun (WGS) entry which is preliminary data.</text>
</comment>
<sequence length="415" mass="45675">MALNYKPIFKLDTHKGVIRCLSFHPSKPLLASGGEDKYVYIWDCATRKALFFCEGKATPLCLAWTEQDDTLHCGFADGYLLSIRPDDQTRSLSGPFFKAHSCPITCIAVHQSGKWLATAGGHDIRIWSREDLKCVWRRSTVLDPPPMVAWNARSDVIVTSLHWMQKEDIPGEAAGCKPAYESSGNFENFDQVANSSPRNLLVSYRDHGVVRWDIQDRRALGVLNVTEQIASADCSPDSCYIAVSDFQGNVDVYDVSTGLPVNSFAAQSGGQETAAFAVKFIHAGEALLVCNSAGDVVIFDLESRTEIQALKARSLTLARSTSNNRNLPAFAAKHYYDEGDVLQIAIGSATPTSSDFTLWQATEVPSARSQLDSDLTGRMDSANTDIHSKSKLSLWVWMTAGLAAMVGYILYRQQK</sequence>
<dbReference type="Proteomes" id="UP000790377">
    <property type="component" value="Unassembled WGS sequence"/>
</dbReference>
<accession>A0ACB8A8K6</accession>
<protein>
    <submittedName>
        <fullName evidence="1">WD40-repeat-containing domain protein</fullName>
    </submittedName>
</protein>
<proteinExistence type="predicted"/>
<gene>
    <name evidence="1" type="ORF">BJ138DRAFT_1115066</name>
</gene>
<organism evidence="1 2">
    <name type="scientific">Hygrophoropsis aurantiaca</name>
    <dbReference type="NCBI Taxonomy" id="72124"/>
    <lineage>
        <taxon>Eukaryota</taxon>
        <taxon>Fungi</taxon>
        <taxon>Dikarya</taxon>
        <taxon>Basidiomycota</taxon>
        <taxon>Agaricomycotina</taxon>
        <taxon>Agaricomycetes</taxon>
        <taxon>Agaricomycetidae</taxon>
        <taxon>Boletales</taxon>
        <taxon>Coniophorineae</taxon>
        <taxon>Hygrophoropsidaceae</taxon>
        <taxon>Hygrophoropsis</taxon>
    </lineage>
</organism>
<dbReference type="EMBL" id="MU267765">
    <property type="protein sequence ID" value="KAH7909346.1"/>
    <property type="molecule type" value="Genomic_DNA"/>
</dbReference>
<keyword evidence="2" id="KW-1185">Reference proteome</keyword>